<dbReference type="EMBL" id="JACHNZ010000038">
    <property type="protein sequence ID" value="MBB4633264.1"/>
    <property type="molecule type" value="Genomic_DNA"/>
</dbReference>
<gene>
    <name evidence="2" type="ORF">GGQ98_002896</name>
</gene>
<organism evidence="2 3">
    <name type="scientific">Sphingosinicella soli</name>
    <dbReference type="NCBI Taxonomy" id="333708"/>
    <lineage>
        <taxon>Bacteria</taxon>
        <taxon>Pseudomonadati</taxon>
        <taxon>Pseudomonadota</taxon>
        <taxon>Alphaproteobacteria</taxon>
        <taxon>Sphingomonadales</taxon>
        <taxon>Sphingosinicellaceae</taxon>
        <taxon>Sphingosinicella</taxon>
    </lineage>
</organism>
<feature type="region of interest" description="Disordered" evidence="1">
    <location>
        <begin position="1"/>
        <end position="63"/>
    </location>
</feature>
<name>A0A7W7B3C5_9SPHN</name>
<sequence>MAKRKAGFQEIRPARTAEDDKRLKIDPGDPDAKLDIELDESFPASDPPSQTQPEQDWRKAIKR</sequence>
<evidence type="ECO:0000313" key="2">
    <source>
        <dbReference type="EMBL" id="MBB4633264.1"/>
    </source>
</evidence>
<proteinExistence type="predicted"/>
<evidence type="ECO:0000313" key="3">
    <source>
        <dbReference type="Proteomes" id="UP000566324"/>
    </source>
</evidence>
<feature type="compositionally biased region" description="Basic and acidic residues" evidence="1">
    <location>
        <begin position="12"/>
        <end position="36"/>
    </location>
</feature>
<evidence type="ECO:0000256" key="1">
    <source>
        <dbReference type="SAM" id="MobiDB-lite"/>
    </source>
</evidence>
<reference evidence="2 3" key="1">
    <citation type="submission" date="2020-08" db="EMBL/GenBank/DDBJ databases">
        <title>Genomic Encyclopedia of Type Strains, Phase IV (KMG-IV): sequencing the most valuable type-strain genomes for metagenomic binning, comparative biology and taxonomic classification.</title>
        <authorList>
            <person name="Goeker M."/>
        </authorList>
    </citation>
    <scope>NUCLEOTIDE SEQUENCE [LARGE SCALE GENOMIC DNA]</scope>
    <source>
        <strain evidence="2 3">DSM 17328</strain>
    </source>
</reference>
<dbReference type="RefSeq" id="WP_184070715.1">
    <property type="nucleotide sequence ID" value="NZ_JACHNZ010000038.1"/>
</dbReference>
<dbReference type="Proteomes" id="UP000566324">
    <property type="component" value="Unassembled WGS sequence"/>
</dbReference>
<keyword evidence="3" id="KW-1185">Reference proteome</keyword>
<comment type="caution">
    <text evidence="2">The sequence shown here is derived from an EMBL/GenBank/DDBJ whole genome shotgun (WGS) entry which is preliminary data.</text>
</comment>
<accession>A0A7W7B3C5</accession>
<protein>
    <submittedName>
        <fullName evidence="2">Uncharacterized protein</fullName>
    </submittedName>
</protein>
<dbReference type="AlphaFoldDB" id="A0A7W7B3C5"/>